<reference evidence="2" key="2">
    <citation type="submission" date="2021-08" db="EMBL/GenBank/DDBJ databases">
        <authorList>
            <person name="Tani A."/>
            <person name="Ola A."/>
            <person name="Ogura Y."/>
            <person name="Katsura K."/>
            <person name="Hayashi T."/>
        </authorList>
    </citation>
    <scope>NUCLEOTIDE SEQUENCE</scope>
    <source>
        <strain evidence="2">NBRC 103626</strain>
    </source>
</reference>
<evidence type="ECO:0000313" key="3">
    <source>
        <dbReference type="Proteomes" id="UP001055108"/>
    </source>
</evidence>
<sequence>MSAPPTFDEAFRRSLRDLFAWRRDVRRFRSEPVPEAALLACLDEAQLSPSVGNSQPWRFVRVADPDRRAGVAASFARCNADAALAYAGPRREQYRALKLAGLREAPVHLAVFCDAGTEAGHGLGRATMPEMLRYSVVGAVQTFWLAARARGLGVGWVSILEPATITALLDVPVSWQLVAYLCVGWPVEEHADPELARHGWQAREPVILTER</sequence>
<comment type="caution">
    <text evidence="2">The sequence shown here is derived from an EMBL/GenBank/DDBJ whole genome shotgun (WGS) entry which is preliminary data.</text>
</comment>
<feature type="domain" description="Nitroreductase" evidence="1">
    <location>
        <begin position="20"/>
        <end position="185"/>
    </location>
</feature>
<dbReference type="RefSeq" id="WP_238301548.1">
    <property type="nucleotide sequence ID" value="NZ_BPQM01000022.1"/>
</dbReference>
<dbReference type="Gene3D" id="3.40.109.10">
    <property type="entry name" value="NADH Oxidase"/>
    <property type="match status" value="1"/>
</dbReference>
<keyword evidence="3" id="KW-1185">Reference proteome</keyword>
<dbReference type="AlphaFoldDB" id="A0AA37HLP1"/>
<dbReference type="Pfam" id="PF00881">
    <property type="entry name" value="Nitroreductase"/>
    <property type="match status" value="1"/>
</dbReference>
<name>A0AA37HLP1_9HYPH</name>
<reference evidence="2" key="1">
    <citation type="journal article" date="2016" name="Front. Microbiol.">
        <title>Genome Sequence of the Piezophilic, Mesophilic Sulfate-Reducing Bacterium Desulfovibrio indicus J2T.</title>
        <authorList>
            <person name="Cao J."/>
            <person name="Maignien L."/>
            <person name="Shao Z."/>
            <person name="Alain K."/>
            <person name="Jebbar M."/>
        </authorList>
    </citation>
    <scope>NUCLEOTIDE SEQUENCE</scope>
    <source>
        <strain evidence="2">NBRC 103626</strain>
    </source>
</reference>
<dbReference type="GO" id="GO:0016491">
    <property type="term" value="F:oxidoreductase activity"/>
    <property type="evidence" value="ECO:0007669"/>
    <property type="project" value="InterPro"/>
</dbReference>
<dbReference type="PANTHER" id="PTHR23026">
    <property type="entry name" value="NADPH NITROREDUCTASE"/>
    <property type="match status" value="1"/>
</dbReference>
<dbReference type="InterPro" id="IPR050627">
    <property type="entry name" value="Nitroreductase/BluB"/>
</dbReference>
<dbReference type="InterPro" id="IPR000415">
    <property type="entry name" value="Nitroreductase-like"/>
</dbReference>
<organism evidence="2 3">
    <name type="scientific">Methylobacterium gregans</name>
    <dbReference type="NCBI Taxonomy" id="374424"/>
    <lineage>
        <taxon>Bacteria</taxon>
        <taxon>Pseudomonadati</taxon>
        <taxon>Pseudomonadota</taxon>
        <taxon>Alphaproteobacteria</taxon>
        <taxon>Hyphomicrobiales</taxon>
        <taxon>Methylobacteriaceae</taxon>
        <taxon>Methylobacterium</taxon>
    </lineage>
</organism>
<evidence type="ECO:0000259" key="1">
    <source>
        <dbReference type="Pfam" id="PF00881"/>
    </source>
</evidence>
<dbReference type="PANTHER" id="PTHR23026:SF123">
    <property type="entry name" value="NAD(P)H NITROREDUCTASE RV3131-RELATED"/>
    <property type="match status" value="1"/>
</dbReference>
<accession>A0AA37HLP1</accession>
<dbReference type="InterPro" id="IPR029479">
    <property type="entry name" value="Nitroreductase"/>
</dbReference>
<dbReference type="SUPFAM" id="SSF55469">
    <property type="entry name" value="FMN-dependent nitroreductase-like"/>
    <property type="match status" value="1"/>
</dbReference>
<evidence type="ECO:0000313" key="2">
    <source>
        <dbReference type="EMBL" id="GJD77815.1"/>
    </source>
</evidence>
<dbReference type="InterPro" id="IPR012825">
    <property type="entry name" value="BluB"/>
</dbReference>
<dbReference type="NCBIfam" id="TIGR02476">
    <property type="entry name" value="BluB"/>
    <property type="match status" value="1"/>
</dbReference>
<dbReference type="EMBL" id="BPQM01000022">
    <property type="protein sequence ID" value="GJD77815.1"/>
    <property type="molecule type" value="Genomic_DNA"/>
</dbReference>
<protein>
    <submittedName>
        <fullName evidence="2">5,6-dimethylbenzimidazole synthase</fullName>
    </submittedName>
</protein>
<proteinExistence type="predicted"/>
<gene>
    <name evidence="2" type="ORF">NBEOAGPD_1026</name>
</gene>
<dbReference type="Proteomes" id="UP001055108">
    <property type="component" value="Unassembled WGS sequence"/>
</dbReference>